<evidence type="ECO:0000313" key="7">
    <source>
        <dbReference type="Proteomes" id="UP001292216"/>
    </source>
</evidence>
<reference evidence="6 7" key="1">
    <citation type="submission" date="2023-12" db="EMBL/GenBank/DDBJ databases">
        <title>Whole genome sequencing of Paenibacillus phoenicis isolated from the Phoenix Mars Lander spacecraft assembly facility.</title>
        <authorList>
            <person name="Garcia A."/>
            <person name="Venkateswaran K."/>
        </authorList>
    </citation>
    <scope>NUCLEOTIDE SEQUENCE [LARGE SCALE GENOMIC DNA]</scope>
    <source>
        <strain evidence="6 7">3PO2SA</strain>
    </source>
</reference>
<keyword evidence="4" id="KW-0804">Transcription</keyword>
<dbReference type="EMBL" id="JAYERP010000001">
    <property type="protein sequence ID" value="MEA3571697.1"/>
    <property type="molecule type" value="Genomic_DNA"/>
</dbReference>
<evidence type="ECO:0000256" key="2">
    <source>
        <dbReference type="ARBA" id="ARBA00023015"/>
    </source>
</evidence>
<dbReference type="Gene3D" id="1.10.1660.10">
    <property type="match status" value="2"/>
</dbReference>
<organism evidence="6 7">
    <name type="scientific">Paenibacillus phoenicis</name>
    <dbReference type="NCBI Taxonomy" id="554117"/>
    <lineage>
        <taxon>Bacteria</taxon>
        <taxon>Bacillati</taxon>
        <taxon>Bacillota</taxon>
        <taxon>Bacilli</taxon>
        <taxon>Bacillales</taxon>
        <taxon>Paenibacillaceae</taxon>
        <taxon>Paenibacillus</taxon>
    </lineage>
</organism>
<dbReference type="SUPFAM" id="SSF46955">
    <property type="entry name" value="Putative DNA-binding domain"/>
    <property type="match status" value="2"/>
</dbReference>
<dbReference type="PANTHER" id="PTHR30204:SF69">
    <property type="entry name" value="MERR-FAMILY TRANSCRIPTIONAL REGULATOR"/>
    <property type="match status" value="1"/>
</dbReference>
<dbReference type="InterPro" id="IPR047057">
    <property type="entry name" value="MerR_fam"/>
</dbReference>
<evidence type="ECO:0000256" key="3">
    <source>
        <dbReference type="ARBA" id="ARBA00023125"/>
    </source>
</evidence>
<dbReference type="InterPro" id="IPR000551">
    <property type="entry name" value="MerR-type_HTH_dom"/>
</dbReference>
<dbReference type="Proteomes" id="UP001292216">
    <property type="component" value="Unassembled WGS sequence"/>
</dbReference>
<dbReference type="PROSITE" id="PS50937">
    <property type="entry name" value="HTH_MERR_2"/>
    <property type="match status" value="2"/>
</dbReference>
<sequence length="235" mass="27507">MEETYTPGQIAERLNISTTTLRRYEKQGLIPEVLRTAGNHRIYTKVHYQAFVAIRSLLAGYEIPVVYEVMRKIKAGRVMEALWLINHQLSQVEDEKQRVEELLTMVRHADFRMYKNRKLTNAMTIGKVAELAGVNPSAIRHWEKEGLITSTRHPVSGYRIYSVTELRKILVISSLRRTVYYIENLRELLQDLDMFRLSKIDRSFQVALEKLNEKLRIQYQGIAELMAYIHIQSLV</sequence>
<evidence type="ECO:0000256" key="4">
    <source>
        <dbReference type="ARBA" id="ARBA00023163"/>
    </source>
</evidence>
<protein>
    <submittedName>
        <fullName evidence="6">MerR family DNA-binding transcriptional regulator</fullName>
    </submittedName>
</protein>
<dbReference type="InterPro" id="IPR009061">
    <property type="entry name" value="DNA-bd_dom_put_sf"/>
</dbReference>
<accession>A0ABU5PPI2</accession>
<dbReference type="PRINTS" id="PR00040">
    <property type="entry name" value="HTHMERR"/>
</dbReference>
<dbReference type="PANTHER" id="PTHR30204">
    <property type="entry name" value="REDOX-CYCLING DRUG-SENSING TRANSCRIPTIONAL ACTIVATOR SOXR"/>
    <property type="match status" value="1"/>
</dbReference>
<dbReference type="GO" id="GO:0003677">
    <property type="term" value="F:DNA binding"/>
    <property type="evidence" value="ECO:0007669"/>
    <property type="project" value="UniProtKB-KW"/>
</dbReference>
<evidence type="ECO:0000313" key="6">
    <source>
        <dbReference type="EMBL" id="MEA3571697.1"/>
    </source>
</evidence>
<keyword evidence="7" id="KW-1185">Reference proteome</keyword>
<dbReference type="RefSeq" id="WP_323078253.1">
    <property type="nucleotide sequence ID" value="NZ_CBCSKM010000009.1"/>
</dbReference>
<evidence type="ECO:0000259" key="5">
    <source>
        <dbReference type="PROSITE" id="PS50937"/>
    </source>
</evidence>
<dbReference type="Pfam" id="PF13411">
    <property type="entry name" value="MerR_1"/>
    <property type="match status" value="1"/>
</dbReference>
<keyword evidence="1" id="KW-0678">Repressor</keyword>
<gene>
    <name evidence="6" type="ORF">U9M73_17255</name>
</gene>
<keyword evidence="3 6" id="KW-0238">DNA-binding</keyword>
<dbReference type="PROSITE" id="PS00552">
    <property type="entry name" value="HTH_MERR_1"/>
    <property type="match status" value="2"/>
</dbReference>
<name>A0ABU5PPI2_9BACL</name>
<feature type="domain" description="HTH merR-type" evidence="5">
    <location>
        <begin position="4"/>
        <end position="57"/>
    </location>
</feature>
<dbReference type="SMART" id="SM00422">
    <property type="entry name" value="HTH_MERR"/>
    <property type="match status" value="2"/>
</dbReference>
<proteinExistence type="predicted"/>
<dbReference type="Pfam" id="PF00376">
    <property type="entry name" value="MerR"/>
    <property type="match status" value="1"/>
</dbReference>
<keyword evidence="2" id="KW-0805">Transcription regulation</keyword>
<feature type="domain" description="HTH merR-type" evidence="5">
    <location>
        <begin position="122"/>
        <end position="191"/>
    </location>
</feature>
<evidence type="ECO:0000256" key="1">
    <source>
        <dbReference type="ARBA" id="ARBA00022491"/>
    </source>
</evidence>
<comment type="caution">
    <text evidence="6">The sequence shown here is derived from an EMBL/GenBank/DDBJ whole genome shotgun (WGS) entry which is preliminary data.</text>
</comment>